<feature type="region of interest" description="Disordered" evidence="1">
    <location>
        <begin position="113"/>
        <end position="219"/>
    </location>
</feature>
<evidence type="ECO:0000256" key="1">
    <source>
        <dbReference type="SAM" id="MobiDB-lite"/>
    </source>
</evidence>
<dbReference type="EMBL" id="JAVFHQ010000046">
    <property type="protein sequence ID" value="KAK4541968.1"/>
    <property type="molecule type" value="Genomic_DNA"/>
</dbReference>
<comment type="caution">
    <text evidence="2">The sequence shown here is derived from an EMBL/GenBank/DDBJ whole genome shotgun (WGS) entry which is preliminary data.</text>
</comment>
<accession>A0AAV9JC31</accession>
<feature type="compositionally biased region" description="Basic and acidic residues" evidence="1">
    <location>
        <begin position="338"/>
        <end position="348"/>
    </location>
</feature>
<feature type="region of interest" description="Disordered" evidence="1">
    <location>
        <begin position="54"/>
        <end position="81"/>
    </location>
</feature>
<name>A0AAV9JC31_9PEZI</name>
<evidence type="ECO:0000313" key="3">
    <source>
        <dbReference type="Proteomes" id="UP001324427"/>
    </source>
</evidence>
<sequence length="371" mass="40288">MPRDEDAQIQAGTADIEQQAQMRIASLRRRPALSGASAERQKDARVVAYLQRQLEERENNRAGEDSRALQGQGRASRHRRKPAIPRAFAHTQDDACILPDNAPAQRRRYEHENIHISQCGRQPQGQRQASGHRRRPAMPRAIAQGREDANIIPDGTWAQRQRDEDENTHTSSIGAGPGPERPAHRHRRPSGIPAQAAMGSSRPSGASAHPGHATSSSALDGEIYLQSQIPIRLSRRQNVIATPAPTSGLTSPLAMPPNRPTTPENRIWRPPLHLAARPSATKRMRDCAKTVDGQMATAQAGTIALQLAMRGIAQGPPSPPVSQGGTGNIDPAATSGGDDSRSVPDKPKTRNPFRSFGQWFQKASRRSSAGL</sequence>
<feature type="compositionally biased region" description="Polar residues" evidence="1">
    <location>
        <begin position="115"/>
        <end position="129"/>
    </location>
</feature>
<gene>
    <name evidence="2" type="ORF">LTR36_007168</name>
</gene>
<evidence type="ECO:0000313" key="2">
    <source>
        <dbReference type="EMBL" id="KAK4541968.1"/>
    </source>
</evidence>
<dbReference type="AlphaFoldDB" id="A0AAV9JC31"/>
<organism evidence="2 3">
    <name type="scientific">Oleoguttula mirabilis</name>
    <dbReference type="NCBI Taxonomy" id="1507867"/>
    <lineage>
        <taxon>Eukaryota</taxon>
        <taxon>Fungi</taxon>
        <taxon>Dikarya</taxon>
        <taxon>Ascomycota</taxon>
        <taxon>Pezizomycotina</taxon>
        <taxon>Dothideomycetes</taxon>
        <taxon>Dothideomycetidae</taxon>
        <taxon>Mycosphaerellales</taxon>
        <taxon>Teratosphaeriaceae</taxon>
        <taxon>Oleoguttula</taxon>
    </lineage>
</organism>
<protein>
    <submittedName>
        <fullName evidence="2">Uncharacterized protein</fullName>
    </submittedName>
</protein>
<dbReference type="Proteomes" id="UP001324427">
    <property type="component" value="Unassembled WGS sequence"/>
</dbReference>
<feature type="region of interest" description="Disordered" evidence="1">
    <location>
        <begin position="312"/>
        <end position="371"/>
    </location>
</feature>
<feature type="compositionally biased region" description="Basic and acidic residues" evidence="1">
    <location>
        <begin position="54"/>
        <end position="67"/>
    </location>
</feature>
<proteinExistence type="predicted"/>
<keyword evidence="3" id="KW-1185">Reference proteome</keyword>
<reference evidence="2 3" key="1">
    <citation type="submission" date="2021-11" db="EMBL/GenBank/DDBJ databases">
        <title>Black yeast isolated from Biological Soil Crust.</title>
        <authorList>
            <person name="Kurbessoian T."/>
        </authorList>
    </citation>
    <scope>NUCLEOTIDE SEQUENCE [LARGE SCALE GENOMIC DNA]</scope>
    <source>
        <strain evidence="2 3">CCFEE 5522</strain>
    </source>
</reference>
<feature type="region of interest" description="Disordered" evidence="1">
    <location>
        <begin position="242"/>
        <end position="267"/>
    </location>
</feature>